<dbReference type="EMBL" id="CM055100">
    <property type="protein sequence ID" value="KAJ7542789.1"/>
    <property type="molecule type" value="Genomic_DNA"/>
</dbReference>
<keyword evidence="2" id="KW-1185">Reference proteome</keyword>
<protein>
    <submittedName>
        <fullName evidence="1">Uncharacterized protein</fullName>
    </submittedName>
</protein>
<evidence type="ECO:0000313" key="1">
    <source>
        <dbReference type="EMBL" id="KAJ7542789.1"/>
    </source>
</evidence>
<evidence type="ECO:0000313" key="2">
    <source>
        <dbReference type="Proteomes" id="UP001162992"/>
    </source>
</evidence>
<reference evidence="2" key="1">
    <citation type="journal article" date="2024" name="Proc. Natl. Acad. Sci. U.S.A.">
        <title>Extraordinary preservation of gene collinearity over three hundred million years revealed in homosporous lycophytes.</title>
        <authorList>
            <person name="Li C."/>
            <person name="Wickell D."/>
            <person name="Kuo L.Y."/>
            <person name="Chen X."/>
            <person name="Nie B."/>
            <person name="Liao X."/>
            <person name="Peng D."/>
            <person name="Ji J."/>
            <person name="Jenkins J."/>
            <person name="Williams M."/>
            <person name="Shu S."/>
            <person name="Plott C."/>
            <person name="Barry K."/>
            <person name="Rajasekar S."/>
            <person name="Grimwood J."/>
            <person name="Han X."/>
            <person name="Sun S."/>
            <person name="Hou Z."/>
            <person name="He W."/>
            <person name="Dai G."/>
            <person name="Sun C."/>
            <person name="Schmutz J."/>
            <person name="Leebens-Mack J.H."/>
            <person name="Li F.W."/>
            <person name="Wang L."/>
        </authorList>
    </citation>
    <scope>NUCLEOTIDE SEQUENCE [LARGE SCALE GENOMIC DNA]</scope>
    <source>
        <strain evidence="2">cv. PW_Plant_1</strain>
    </source>
</reference>
<sequence length="469" mass="51795">MELWKKNESTITLLATITFLQRFHQRLISSSLRIRMEKRRRIDLFFTSGGVTQASTSSGASVLVPALPTEEEDVCSVCLDPLIFTGPGKKPETVTLGCGHQLHVACFVPCTVRVQSDNRRNSLVQRCPLCRRSFTQNLKNVLTDCYRRRTQDDLQPSPSLSSSLSGSSDYDDNIFDEQSTEYEIEHNVQVFVNGVRMTRRDGTSRPHQLRPLSDILQTVGIADEQGARGGGGWVTVEQTDYRDPNRHVQLQPRRIEAFPTIGFSAYQGSQTQIHPVIASQQLSASTSSETARSTSGWQINPVPFGRAPVIPLPVQQASSAYQGLQTQIHPVIASHEQLSASTSSETARSTSGLQINPVPYAFSRAPVIPLPVQQASSAYQGLQTQIHPDVIASQQLSARTSSEAARSTSGWQINPVPFSRAPVIPLQLVQQVSSDFEVDAGSFTIGSSEDSHRDRRNNRQHRARRNHGN</sequence>
<gene>
    <name evidence="1" type="ORF">O6H91_09G012300</name>
</gene>
<accession>A0ACC2CL96</accession>
<dbReference type="Proteomes" id="UP001162992">
    <property type="component" value="Chromosome 9"/>
</dbReference>
<proteinExistence type="predicted"/>
<name>A0ACC2CL96_DIPCM</name>
<organism evidence="1 2">
    <name type="scientific">Diphasiastrum complanatum</name>
    <name type="common">Issler's clubmoss</name>
    <name type="synonym">Lycopodium complanatum</name>
    <dbReference type="NCBI Taxonomy" id="34168"/>
    <lineage>
        <taxon>Eukaryota</taxon>
        <taxon>Viridiplantae</taxon>
        <taxon>Streptophyta</taxon>
        <taxon>Embryophyta</taxon>
        <taxon>Tracheophyta</taxon>
        <taxon>Lycopodiopsida</taxon>
        <taxon>Lycopodiales</taxon>
        <taxon>Lycopodiaceae</taxon>
        <taxon>Lycopodioideae</taxon>
        <taxon>Diphasiastrum</taxon>
    </lineage>
</organism>
<comment type="caution">
    <text evidence="1">The sequence shown here is derived from an EMBL/GenBank/DDBJ whole genome shotgun (WGS) entry which is preliminary data.</text>
</comment>